<evidence type="ECO:0000256" key="4">
    <source>
        <dbReference type="ARBA" id="ARBA00022801"/>
    </source>
</evidence>
<evidence type="ECO:0000256" key="5">
    <source>
        <dbReference type="HAMAP-Rule" id="MF_00651"/>
    </source>
</evidence>
<protein>
    <recommendedName>
        <fullName evidence="5">Putative pre-16S rRNA nuclease</fullName>
        <ecNumber evidence="5">3.1.-.-</ecNumber>
    </recommendedName>
</protein>
<keyword evidence="3 5" id="KW-0540">Nuclease</keyword>
<comment type="caution">
    <text evidence="7">The sequence shown here is derived from an EMBL/GenBank/DDBJ whole genome shotgun (WGS) entry which is preliminary data.</text>
</comment>
<dbReference type="PANTHER" id="PTHR33317">
    <property type="entry name" value="POLYNUCLEOTIDYL TRANSFERASE, RIBONUCLEASE H-LIKE SUPERFAMILY PROTEIN"/>
    <property type="match status" value="1"/>
</dbReference>
<dbReference type="HAMAP" id="MF_00651">
    <property type="entry name" value="Nuclease_YqgF"/>
    <property type="match status" value="1"/>
</dbReference>
<organism evidence="7 8">
    <name type="scientific">OM182 bacterium</name>
    <dbReference type="NCBI Taxonomy" id="2510334"/>
    <lineage>
        <taxon>Bacteria</taxon>
        <taxon>Pseudomonadati</taxon>
        <taxon>Pseudomonadota</taxon>
        <taxon>Gammaproteobacteria</taxon>
        <taxon>OMG group</taxon>
        <taxon>OM182 clade</taxon>
    </lineage>
</organism>
<dbReference type="InterPro" id="IPR006641">
    <property type="entry name" value="YqgF/RNaseH-like_dom"/>
</dbReference>
<dbReference type="InterPro" id="IPR012337">
    <property type="entry name" value="RNaseH-like_sf"/>
</dbReference>
<dbReference type="Gene3D" id="3.30.420.140">
    <property type="entry name" value="YqgF/RNase H-like domain"/>
    <property type="match status" value="1"/>
</dbReference>
<dbReference type="NCBIfam" id="TIGR00250">
    <property type="entry name" value="RNAse_H_YqgF"/>
    <property type="match status" value="1"/>
</dbReference>
<comment type="function">
    <text evidence="5">Could be a nuclease involved in processing of the 5'-end of pre-16S rRNA.</text>
</comment>
<evidence type="ECO:0000313" key="7">
    <source>
        <dbReference type="EMBL" id="RZO77678.1"/>
    </source>
</evidence>
<dbReference type="SMART" id="SM00732">
    <property type="entry name" value="YqgFc"/>
    <property type="match status" value="1"/>
</dbReference>
<evidence type="ECO:0000256" key="3">
    <source>
        <dbReference type="ARBA" id="ARBA00022722"/>
    </source>
</evidence>
<evidence type="ECO:0000256" key="1">
    <source>
        <dbReference type="ARBA" id="ARBA00022490"/>
    </source>
</evidence>
<sequence>MNTGLIMSFDFGTKKIGVAIGQRVTGTATPLSIIRVENGVPDWNSLENLIAQWQPEQIVVGLPLNMDDSQSKMSKQALWFSSELENRFGLPTSNVDERLSTFEARQISLKKRNEGERVQLDDIVAALILESWLRDKD</sequence>
<comment type="similarity">
    <text evidence="5">Belongs to the YqgF HJR family.</text>
</comment>
<dbReference type="GO" id="GO:0000967">
    <property type="term" value="P:rRNA 5'-end processing"/>
    <property type="evidence" value="ECO:0007669"/>
    <property type="project" value="UniProtKB-UniRule"/>
</dbReference>
<dbReference type="InterPro" id="IPR037027">
    <property type="entry name" value="YqgF/RNaseH-like_dom_sf"/>
</dbReference>
<name>A0A520S5C6_9GAMM</name>
<evidence type="ECO:0000256" key="2">
    <source>
        <dbReference type="ARBA" id="ARBA00022517"/>
    </source>
</evidence>
<dbReference type="Proteomes" id="UP000316199">
    <property type="component" value="Unassembled WGS sequence"/>
</dbReference>
<dbReference type="InterPro" id="IPR005227">
    <property type="entry name" value="YqgF"/>
</dbReference>
<dbReference type="GO" id="GO:0016788">
    <property type="term" value="F:hydrolase activity, acting on ester bonds"/>
    <property type="evidence" value="ECO:0007669"/>
    <property type="project" value="UniProtKB-UniRule"/>
</dbReference>
<gene>
    <name evidence="7" type="primary">ruvX</name>
    <name evidence="7" type="ORF">EVA68_00170</name>
</gene>
<dbReference type="SUPFAM" id="SSF53098">
    <property type="entry name" value="Ribonuclease H-like"/>
    <property type="match status" value="1"/>
</dbReference>
<dbReference type="EC" id="3.1.-.-" evidence="5"/>
<dbReference type="EMBL" id="SHAG01000001">
    <property type="protein sequence ID" value="RZO77678.1"/>
    <property type="molecule type" value="Genomic_DNA"/>
</dbReference>
<feature type="domain" description="YqgF/RNase H-like" evidence="6">
    <location>
        <begin position="4"/>
        <end position="104"/>
    </location>
</feature>
<proteinExistence type="inferred from homology"/>
<accession>A0A520S5C6</accession>
<keyword evidence="1 5" id="KW-0963">Cytoplasm</keyword>
<dbReference type="GO" id="GO:0004518">
    <property type="term" value="F:nuclease activity"/>
    <property type="evidence" value="ECO:0007669"/>
    <property type="project" value="UniProtKB-KW"/>
</dbReference>
<dbReference type="GO" id="GO:0005829">
    <property type="term" value="C:cytosol"/>
    <property type="evidence" value="ECO:0007669"/>
    <property type="project" value="TreeGrafter"/>
</dbReference>
<dbReference type="CDD" id="cd16964">
    <property type="entry name" value="YqgF"/>
    <property type="match status" value="1"/>
</dbReference>
<keyword evidence="2 5" id="KW-0690">Ribosome biogenesis</keyword>
<evidence type="ECO:0000259" key="6">
    <source>
        <dbReference type="SMART" id="SM00732"/>
    </source>
</evidence>
<keyword evidence="4 5" id="KW-0378">Hydrolase</keyword>
<comment type="subcellular location">
    <subcellularLocation>
        <location evidence="5">Cytoplasm</location>
    </subcellularLocation>
</comment>
<dbReference type="Pfam" id="PF03652">
    <property type="entry name" value="RuvX"/>
    <property type="match status" value="1"/>
</dbReference>
<evidence type="ECO:0000313" key="8">
    <source>
        <dbReference type="Proteomes" id="UP000316199"/>
    </source>
</evidence>
<dbReference type="PANTHER" id="PTHR33317:SF4">
    <property type="entry name" value="POLYNUCLEOTIDYL TRANSFERASE, RIBONUCLEASE H-LIKE SUPERFAMILY PROTEIN"/>
    <property type="match status" value="1"/>
</dbReference>
<dbReference type="AlphaFoldDB" id="A0A520S5C6"/>
<reference evidence="7 8" key="1">
    <citation type="submission" date="2019-02" db="EMBL/GenBank/DDBJ databases">
        <title>Prokaryotic population dynamics and viral predation in marine succession experiment using metagenomics: the confinement effect.</title>
        <authorList>
            <person name="Haro-Moreno J.M."/>
            <person name="Rodriguez-Valera F."/>
            <person name="Lopez-Perez M."/>
        </authorList>
    </citation>
    <scope>NUCLEOTIDE SEQUENCE [LARGE SCALE GENOMIC DNA]</scope>
    <source>
        <strain evidence="7">MED-G157</strain>
    </source>
</reference>